<sequence>MRESCVIRNFPSIQINILSSDYRIHDEAIPKFGSDDDYYHHEYYDEAM</sequence>
<protein>
    <submittedName>
        <fullName evidence="1">Uncharacterized protein</fullName>
    </submittedName>
</protein>
<dbReference type="AlphaFoldDB" id="A0A840E0F9"/>
<name>A0A840E0F9_9HYPH</name>
<evidence type="ECO:0000313" key="1">
    <source>
        <dbReference type="EMBL" id="MBB4077242.1"/>
    </source>
</evidence>
<dbReference type="Proteomes" id="UP000585970">
    <property type="component" value="Unassembled WGS sequence"/>
</dbReference>
<comment type="caution">
    <text evidence="1">The sequence shown here is derived from an EMBL/GenBank/DDBJ whole genome shotgun (WGS) entry which is preliminary data.</text>
</comment>
<evidence type="ECO:0000313" key="2">
    <source>
        <dbReference type="Proteomes" id="UP000585970"/>
    </source>
</evidence>
<dbReference type="EMBL" id="JACIFE010000033">
    <property type="protein sequence ID" value="MBB4077242.1"/>
    <property type="molecule type" value="Genomic_DNA"/>
</dbReference>
<reference evidence="1 2" key="1">
    <citation type="submission" date="2020-08" db="EMBL/GenBank/DDBJ databases">
        <title>Genomic Encyclopedia of Type Strains, Phase IV (KMG-IV): sequencing the most valuable type-strain genomes for metagenomic binning, comparative biology and taxonomic classification.</title>
        <authorList>
            <person name="Goeker M."/>
        </authorList>
    </citation>
    <scope>NUCLEOTIDE SEQUENCE [LARGE SCALE GENOMIC DNA]</scope>
    <source>
        <strain evidence="1 2">DSM 100694</strain>
    </source>
</reference>
<proteinExistence type="predicted"/>
<gene>
    <name evidence="1" type="ORF">GGR08_001570</name>
</gene>
<accession>A0A840E0F9</accession>
<organism evidence="1 2">
    <name type="scientific">Bartonella fuyuanensis</name>
    <dbReference type="NCBI Taxonomy" id="1460968"/>
    <lineage>
        <taxon>Bacteria</taxon>
        <taxon>Pseudomonadati</taxon>
        <taxon>Pseudomonadota</taxon>
        <taxon>Alphaproteobacteria</taxon>
        <taxon>Hyphomicrobiales</taxon>
        <taxon>Bartonellaceae</taxon>
        <taxon>Bartonella</taxon>
    </lineage>
</organism>
<keyword evidence="2" id="KW-1185">Reference proteome</keyword>
<dbReference type="RefSeq" id="WP_183194676.1">
    <property type="nucleotide sequence ID" value="NZ_JACIFE010000033.1"/>
</dbReference>